<evidence type="ECO:0000313" key="3">
    <source>
        <dbReference type="Proteomes" id="UP001412239"/>
    </source>
</evidence>
<proteinExistence type="predicted"/>
<protein>
    <submittedName>
        <fullName evidence="2">Uncharacterized protein</fullName>
    </submittedName>
</protein>
<name>A0A292PZR3_9PEZI</name>
<feature type="region of interest" description="Disordered" evidence="1">
    <location>
        <begin position="210"/>
        <end position="239"/>
    </location>
</feature>
<evidence type="ECO:0000256" key="1">
    <source>
        <dbReference type="SAM" id="MobiDB-lite"/>
    </source>
</evidence>
<accession>A0A292PZR3</accession>
<dbReference type="Proteomes" id="UP001412239">
    <property type="component" value="Unassembled WGS sequence"/>
</dbReference>
<evidence type="ECO:0000313" key="2">
    <source>
        <dbReference type="EMBL" id="CUS12281.1"/>
    </source>
</evidence>
<gene>
    <name evidence="2" type="ORF">GSTUAT00003607001</name>
</gene>
<reference evidence="2" key="1">
    <citation type="submission" date="2015-10" db="EMBL/GenBank/DDBJ databases">
        <authorList>
            <person name="Regsiter A."/>
            <person name="william w."/>
        </authorList>
    </citation>
    <scope>NUCLEOTIDE SEQUENCE</scope>
    <source>
        <strain evidence="2">Montdore</strain>
    </source>
</reference>
<dbReference type="AlphaFoldDB" id="A0A292PZR3"/>
<sequence length="239" mass="27158">MHDHLLVEESSLDKHRRGKCESSACSYAEHFSAQTVSTNLALRTPLKPITHTETHGLCDASGYASSTGKILLIPSTTEFGPILSKLTPQPSSRRPSGPGIIGSFIDFATFTLCGDGKEYVHYISTWLERCNTTWAYYFPHSEMEKRGIEDIVLQAYSYAMKLQREILLFNDGGWSKDHVQLRSAQETDWKDAFLDTTMKRRSRSDVENFFSSRNIQTPRRPTETASSSMDPWKQEKNLH</sequence>
<keyword evidence="3" id="KW-1185">Reference proteome</keyword>
<organism evidence="2 3">
    <name type="scientific">Tuber aestivum</name>
    <name type="common">summer truffle</name>
    <dbReference type="NCBI Taxonomy" id="59557"/>
    <lineage>
        <taxon>Eukaryota</taxon>
        <taxon>Fungi</taxon>
        <taxon>Dikarya</taxon>
        <taxon>Ascomycota</taxon>
        <taxon>Pezizomycotina</taxon>
        <taxon>Pezizomycetes</taxon>
        <taxon>Pezizales</taxon>
        <taxon>Tuberaceae</taxon>
        <taxon>Tuber</taxon>
    </lineage>
</organism>
<dbReference type="EMBL" id="LN890996">
    <property type="protein sequence ID" value="CUS12281.1"/>
    <property type="molecule type" value="Genomic_DNA"/>
</dbReference>
<feature type="compositionally biased region" description="Polar residues" evidence="1">
    <location>
        <begin position="210"/>
        <end position="229"/>
    </location>
</feature>